<dbReference type="PROSITE" id="PS00042">
    <property type="entry name" value="HTH_CRP_1"/>
    <property type="match status" value="1"/>
</dbReference>
<dbReference type="PROSITE" id="PS50042">
    <property type="entry name" value="CNMP_BINDING_3"/>
    <property type="match status" value="1"/>
</dbReference>
<evidence type="ECO:0000259" key="5">
    <source>
        <dbReference type="PROSITE" id="PS50042"/>
    </source>
</evidence>
<dbReference type="SUPFAM" id="SSF51206">
    <property type="entry name" value="cAMP-binding domain-like"/>
    <property type="match status" value="1"/>
</dbReference>
<dbReference type="GO" id="GO:0005829">
    <property type="term" value="C:cytosol"/>
    <property type="evidence" value="ECO:0007669"/>
    <property type="project" value="TreeGrafter"/>
</dbReference>
<dbReference type="InterPro" id="IPR036388">
    <property type="entry name" value="WH-like_DNA-bd_sf"/>
</dbReference>
<keyword evidence="8" id="KW-1185">Reference proteome</keyword>
<accession>A0AA95EXY3</accession>
<dbReference type="InterPro" id="IPR036390">
    <property type="entry name" value="WH_DNA-bd_sf"/>
</dbReference>
<reference evidence="7" key="1">
    <citation type="submission" date="2023-03" db="EMBL/GenBank/DDBJ databases">
        <title>Andean soil-derived lignocellulolytic bacterial consortium as a source of novel taxa and putative plastic-active enzymes.</title>
        <authorList>
            <person name="Diaz-Garcia L."/>
            <person name="Chuvochina M."/>
            <person name="Feuerriegel G."/>
            <person name="Bunk B."/>
            <person name="Sproer C."/>
            <person name="Streit W.R."/>
            <person name="Rodriguez L.M."/>
            <person name="Overmann J."/>
            <person name="Jimenez D.J."/>
        </authorList>
    </citation>
    <scope>NUCLEOTIDE SEQUENCE</scope>
    <source>
        <strain evidence="7">MAG 2441</strain>
    </source>
</reference>
<dbReference type="InterPro" id="IPR012318">
    <property type="entry name" value="HTH_CRP"/>
</dbReference>
<dbReference type="Gene3D" id="1.10.10.10">
    <property type="entry name" value="Winged helix-like DNA-binding domain superfamily/Winged helix DNA-binding domain"/>
    <property type="match status" value="1"/>
</dbReference>
<keyword evidence="4" id="KW-0804">Transcription</keyword>
<dbReference type="EMBL" id="CP119317">
    <property type="protein sequence ID" value="WEK54859.1"/>
    <property type="molecule type" value="Genomic_DNA"/>
</dbReference>
<dbReference type="Proteomes" id="UP001178662">
    <property type="component" value="Chromosome"/>
</dbReference>
<dbReference type="PANTHER" id="PTHR24567">
    <property type="entry name" value="CRP FAMILY TRANSCRIPTIONAL REGULATORY PROTEIN"/>
    <property type="match status" value="1"/>
</dbReference>
<dbReference type="GO" id="GO:0003677">
    <property type="term" value="F:DNA binding"/>
    <property type="evidence" value="ECO:0007669"/>
    <property type="project" value="UniProtKB-KW"/>
</dbReference>
<dbReference type="PRINTS" id="PR00034">
    <property type="entry name" value="HTHCRP"/>
</dbReference>
<dbReference type="InterPro" id="IPR014710">
    <property type="entry name" value="RmlC-like_jellyroll"/>
</dbReference>
<dbReference type="PROSITE" id="PS51063">
    <property type="entry name" value="HTH_CRP_2"/>
    <property type="match status" value="1"/>
</dbReference>
<dbReference type="InterPro" id="IPR018335">
    <property type="entry name" value="Tscrpt_reg_HTH_Crp-type_CS"/>
</dbReference>
<keyword evidence="2" id="KW-0238">DNA-binding</keyword>
<keyword evidence="1" id="KW-0805">Transcription regulation</keyword>
<evidence type="ECO:0000256" key="4">
    <source>
        <dbReference type="ARBA" id="ARBA00023163"/>
    </source>
</evidence>
<dbReference type="Pfam" id="PF13545">
    <property type="entry name" value="HTH_Crp_2"/>
    <property type="match status" value="1"/>
</dbReference>
<evidence type="ECO:0000259" key="6">
    <source>
        <dbReference type="PROSITE" id="PS51063"/>
    </source>
</evidence>
<keyword evidence="3" id="KW-0010">Activator</keyword>
<dbReference type="Pfam" id="PF00027">
    <property type="entry name" value="cNMP_binding"/>
    <property type="match status" value="1"/>
</dbReference>
<dbReference type="InterPro" id="IPR018490">
    <property type="entry name" value="cNMP-bd_dom_sf"/>
</dbReference>
<evidence type="ECO:0000256" key="2">
    <source>
        <dbReference type="ARBA" id="ARBA00023125"/>
    </source>
</evidence>
<dbReference type="GO" id="GO:0003700">
    <property type="term" value="F:DNA-binding transcription factor activity"/>
    <property type="evidence" value="ECO:0007669"/>
    <property type="project" value="InterPro"/>
</dbReference>
<dbReference type="SMART" id="SM00419">
    <property type="entry name" value="HTH_CRP"/>
    <property type="match status" value="1"/>
</dbReference>
<proteinExistence type="predicted"/>
<name>A0AA95EXY3_9BACL</name>
<dbReference type="InterPro" id="IPR000595">
    <property type="entry name" value="cNMP-bd_dom"/>
</dbReference>
<dbReference type="InterPro" id="IPR050397">
    <property type="entry name" value="Env_Response_Regulators"/>
</dbReference>
<organism evidence="7 8">
    <name type="scientific">Candidatus Cohnella colombiensis</name>
    <dbReference type="NCBI Taxonomy" id="3121368"/>
    <lineage>
        <taxon>Bacteria</taxon>
        <taxon>Bacillati</taxon>
        <taxon>Bacillota</taxon>
        <taxon>Bacilli</taxon>
        <taxon>Bacillales</taxon>
        <taxon>Paenibacillaceae</taxon>
        <taxon>Cohnella</taxon>
    </lineage>
</organism>
<dbReference type="SMART" id="SM00100">
    <property type="entry name" value="cNMP"/>
    <property type="match status" value="1"/>
</dbReference>
<sequence length="254" mass="28298">MAMNYPMPTQTANVHSTATEAEHSNIESFLTVEQFEQLRSIMIPMKAATTSHLFWEGDPTANLYYIQKGKVKLRKSTEEGREFIFSILQAGDLICETLDGSVVHHSYTAEVIEHAEIGVIGWNELEGLLKQNGDMAIRFMSWMTLSHRITQSKFRDLLLFGKPGALASTLIRLSNSYGVLTPTGIRIDLKLTNAELADFIGTTRESVNRLLHSFKEDGIIEMISGKITIIKLDALRGVCQCPTCPACSKSVCRI</sequence>
<evidence type="ECO:0000256" key="1">
    <source>
        <dbReference type="ARBA" id="ARBA00023015"/>
    </source>
</evidence>
<feature type="domain" description="Cyclic nucleotide-binding" evidence="5">
    <location>
        <begin position="26"/>
        <end position="96"/>
    </location>
</feature>
<gene>
    <name evidence="7" type="ORF">P0Y55_01915</name>
</gene>
<dbReference type="PANTHER" id="PTHR24567:SF74">
    <property type="entry name" value="HTH-TYPE TRANSCRIPTIONAL REGULATOR ARCR"/>
    <property type="match status" value="1"/>
</dbReference>
<evidence type="ECO:0000256" key="3">
    <source>
        <dbReference type="ARBA" id="ARBA00023159"/>
    </source>
</evidence>
<dbReference type="AlphaFoldDB" id="A0AA95EXY3"/>
<evidence type="ECO:0000313" key="8">
    <source>
        <dbReference type="Proteomes" id="UP001178662"/>
    </source>
</evidence>
<protein>
    <submittedName>
        <fullName evidence="7">Crp/Fnr family transcriptional regulator</fullName>
    </submittedName>
</protein>
<dbReference type="SUPFAM" id="SSF46785">
    <property type="entry name" value="Winged helix' DNA-binding domain"/>
    <property type="match status" value="1"/>
</dbReference>
<dbReference type="Gene3D" id="2.60.120.10">
    <property type="entry name" value="Jelly Rolls"/>
    <property type="match status" value="1"/>
</dbReference>
<evidence type="ECO:0000313" key="7">
    <source>
        <dbReference type="EMBL" id="WEK54859.1"/>
    </source>
</evidence>
<feature type="domain" description="HTH crp-type" evidence="6">
    <location>
        <begin position="160"/>
        <end position="233"/>
    </location>
</feature>
<dbReference type="CDD" id="cd00092">
    <property type="entry name" value="HTH_CRP"/>
    <property type="match status" value="1"/>
</dbReference>
<dbReference type="CDD" id="cd00038">
    <property type="entry name" value="CAP_ED"/>
    <property type="match status" value="1"/>
</dbReference>